<dbReference type="InParanoid" id="C3ZUN4"/>
<dbReference type="InterPro" id="IPR036875">
    <property type="entry name" value="Znf_CCHC_sf"/>
</dbReference>
<dbReference type="Pfam" id="PF00098">
    <property type="entry name" value="zf-CCHC"/>
    <property type="match status" value="1"/>
</dbReference>
<proteinExistence type="predicted"/>
<keyword evidence="1" id="KW-0479">Metal-binding</keyword>
<dbReference type="AlphaFoldDB" id="C3ZUN4"/>
<evidence type="ECO:0000256" key="1">
    <source>
        <dbReference type="PROSITE-ProRule" id="PRU00047"/>
    </source>
</evidence>
<dbReference type="SMART" id="SM00343">
    <property type="entry name" value="ZnF_C2HC"/>
    <property type="match status" value="1"/>
</dbReference>
<dbReference type="SUPFAM" id="SSF57756">
    <property type="entry name" value="Retrovirus zinc finger-like domains"/>
    <property type="match status" value="1"/>
</dbReference>
<organism>
    <name type="scientific">Branchiostoma floridae</name>
    <name type="common">Florida lancelet</name>
    <name type="synonym">Amphioxus</name>
    <dbReference type="NCBI Taxonomy" id="7739"/>
    <lineage>
        <taxon>Eukaryota</taxon>
        <taxon>Metazoa</taxon>
        <taxon>Chordata</taxon>
        <taxon>Cephalochordata</taxon>
        <taxon>Leptocardii</taxon>
        <taxon>Amphioxiformes</taxon>
        <taxon>Branchiostomatidae</taxon>
        <taxon>Branchiostoma</taxon>
    </lineage>
</organism>
<keyword evidence="1" id="KW-0863">Zinc-finger</keyword>
<evidence type="ECO:0000256" key="2">
    <source>
        <dbReference type="SAM" id="MobiDB-lite"/>
    </source>
</evidence>
<name>C3ZUN4_BRAFL</name>
<gene>
    <name evidence="4" type="ORF">BRAFLDRAFT_94638</name>
</gene>
<feature type="region of interest" description="Disordered" evidence="2">
    <location>
        <begin position="280"/>
        <end position="311"/>
    </location>
</feature>
<evidence type="ECO:0000313" key="4">
    <source>
        <dbReference type="EMBL" id="EEN43746.1"/>
    </source>
</evidence>
<dbReference type="GO" id="GO:0003676">
    <property type="term" value="F:nucleic acid binding"/>
    <property type="evidence" value="ECO:0007669"/>
    <property type="project" value="InterPro"/>
</dbReference>
<evidence type="ECO:0000259" key="3">
    <source>
        <dbReference type="PROSITE" id="PS50158"/>
    </source>
</evidence>
<dbReference type="Gene3D" id="4.10.60.10">
    <property type="entry name" value="Zinc finger, CCHC-type"/>
    <property type="match status" value="1"/>
</dbReference>
<feature type="domain" description="CCHC-type" evidence="3">
    <location>
        <begin position="313"/>
        <end position="328"/>
    </location>
</feature>
<reference evidence="4" key="1">
    <citation type="journal article" date="2008" name="Nature">
        <title>The amphioxus genome and the evolution of the chordate karyotype.</title>
        <authorList>
            <consortium name="US DOE Joint Genome Institute (JGI-PGF)"/>
            <person name="Putnam N.H."/>
            <person name="Butts T."/>
            <person name="Ferrier D.E.K."/>
            <person name="Furlong R.F."/>
            <person name="Hellsten U."/>
            <person name="Kawashima T."/>
            <person name="Robinson-Rechavi M."/>
            <person name="Shoguchi E."/>
            <person name="Terry A."/>
            <person name="Yu J.-K."/>
            <person name="Benito-Gutierrez E.L."/>
            <person name="Dubchak I."/>
            <person name="Garcia-Fernandez J."/>
            <person name="Gibson-Brown J.J."/>
            <person name="Grigoriev I.V."/>
            <person name="Horton A.C."/>
            <person name="de Jong P.J."/>
            <person name="Jurka J."/>
            <person name="Kapitonov V.V."/>
            <person name="Kohara Y."/>
            <person name="Kuroki Y."/>
            <person name="Lindquist E."/>
            <person name="Lucas S."/>
            <person name="Osoegawa K."/>
            <person name="Pennacchio L.A."/>
            <person name="Salamov A.A."/>
            <person name="Satou Y."/>
            <person name="Sauka-Spengler T."/>
            <person name="Schmutz J."/>
            <person name="Shin-I T."/>
            <person name="Toyoda A."/>
            <person name="Bronner-Fraser M."/>
            <person name="Fujiyama A."/>
            <person name="Holland L.Z."/>
            <person name="Holland P.W.H."/>
            <person name="Satoh N."/>
            <person name="Rokhsar D.S."/>
        </authorList>
    </citation>
    <scope>NUCLEOTIDE SEQUENCE [LARGE SCALE GENOMIC DNA]</scope>
    <source>
        <strain evidence="4">S238N-H82</strain>
        <tissue evidence="4">Testes</tissue>
    </source>
</reference>
<dbReference type="PROSITE" id="PS50158">
    <property type="entry name" value="ZF_CCHC"/>
    <property type="match status" value="1"/>
</dbReference>
<protein>
    <recommendedName>
        <fullName evidence="3">CCHC-type domain-containing protein</fullName>
    </recommendedName>
</protein>
<accession>C3ZUN4</accession>
<dbReference type="EMBL" id="GG666684">
    <property type="protein sequence ID" value="EEN43746.1"/>
    <property type="molecule type" value="Genomic_DNA"/>
</dbReference>
<dbReference type="GO" id="GO:0008270">
    <property type="term" value="F:zinc ion binding"/>
    <property type="evidence" value="ECO:0007669"/>
    <property type="project" value="UniProtKB-KW"/>
</dbReference>
<dbReference type="InterPro" id="IPR001878">
    <property type="entry name" value="Znf_CCHC"/>
</dbReference>
<keyword evidence="1" id="KW-0862">Zinc</keyword>
<dbReference type="STRING" id="7739.C3ZUN4"/>
<sequence>METTTPLTQMETTTPLTQMETTTPLTQMETTTPLTQMETTTPLTQMETTTPLTQMETTTPLTQMETTTPLNQMETTTPLDQMETTLPPGLLGQKSHARPRHFQLRHFQPWSQREGHQAPMPNRLEALFSKLDLKAVLQDRWNPRGLSVYSLGASWTNMVWTPKTILFDRLIESSKNVKVTRLQTAVRRLVRAAKEAGHKRLGRFKEVQVFFAGTAASPTVGKYVGKMLMTKEELRFAEEAEKARVELRRAEKAMHMPPTPAWMPSRPGMGSRAGASIAPRNNVSGGGFGGRQGKGRPFRSGGPNYRRDGPRGRCFNCNETGHHIKDCPTPSLARGDLSEEQELCDFCINPKFTGPPPSPVQRPYPDYGQLPDFHYLPYERTPLEGRPSGDFLPRAQLKAAVNNKTAFEVLIEAPWRQVAVPAPVIAQVASYESNPPDKYKASEVRALMEAVFTSDQMISNNTANSESDGLVDFLHETDILGDHGGGSFKMAFQPLNKMCPNSKLNTIITVKSLPSGCKEGATRAKKTRFAKSSATLCCDAARQSLHCEGRVIPSRSSSIIAVTEAKINTFDCCQENSPTSSAT</sequence>